<dbReference type="PANTHER" id="PTHR44013">
    <property type="entry name" value="ZINC-TYPE ALCOHOL DEHYDROGENASE-LIKE PROTEIN C16A3.02C"/>
    <property type="match status" value="1"/>
</dbReference>
<dbReference type="Gene3D" id="3.40.50.720">
    <property type="entry name" value="NAD(P)-binding Rossmann-like Domain"/>
    <property type="match status" value="1"/>
</dbReference>
<accession>A0ABV9VRP6</accession>
<sequence>MVRRQDDHTVKLCRRRAMKAVVARSYGGPDVLAVEEIPVPRPGPGQIQVRILATALNPADLRTLSGVLRDLTPLEFPYVLGSDFAGVVTEVGSGVTRYAVGEQVFGVALPRATGQMATRLSTPPSLTTGTMAEYAVFEADTPAIARRPEKLDAEHAAALPIAGLTALALLGAEGYDPADRTTLVLGAAGGVGGAVVPLLAAAGAHVIATAIAEDERYVRELGATEVIDYRAVDTVAETLRRHPDGVDTLINLVLPGPALVQASRVLRPGGQLLNAAFPSPELSAFGGADLTVETVYCAARPGNLEQLARYALDEVLPCTISRRYPLARAPQAYSDLVDTHVRGKLVVTIPSIT</sequence>
<protein>
    <submittedName>
        <fullName evidence="2">NADP-dependent oxidoreductase</fullName>
        <ecNumber evidence="2">1.-.-.-</ecNumber>
    </submittedName>
</protein>
<dbReference type="InterPro" id="IPR013154">
    <property type="entry name" value="ADH-like_N"/>
</dbReference>
<dbReference type="Proteomes" id="UP001595912">
    <property type="component" value="Unassembled WGS sequence"/>
</dbReference>
<comment type="caution">
    <text evidence="2">The sequence shown here is derived from an EMBL/GenBank/DDBJ whole genome shotgun (WGS) entry which is preliminary data.</text>
</comment>
<dbReference type="GO" id="GO:0016491">
    <property type="term" value="F:oxidoreductase activity"/>
    <property type="evidence" value="ECO:0007669"/>
    <property type="project" value="UniProtKB-KW"/>
</dbReference>
<dbReference type="Pfam" id="PF13602">
    <property type="entry name" value="ADH_zinc_N_2"/>
    <property type="match status" value="1"/>
</dbReference>
<feature type="domain" description="Enoyl reductase (ER)" evidence="1">
    <location>
        <begin position="27"/>
        <end position="347"/>
    </location>
</feature>
<dbReference type="EC" id="1.-.-.-" evidence="2"/>
<reference evidence="3" key="1">
    <citation type="journal article" date="2019" name="Int. J. Syst. Evol. Microbiol.">
        <title>The Global Catalogue of Microorganisms (GCM) 10K type strain sequencing project: providing services to taxonomists for standard genome sequencing and annotation.</title>
        <authorList>
            <consortium name="The Broad Institute Genomics Platform"/>
            <consortium name="The Broad Institute Genome Sequencing Center for Infectious Disease"/>
            <person name="Wu L."/>
            <person name="Ma J."/>
        </authorList>
    </citation>
    <scope>NUCLEOTIDE SEQUENCE [LARGE SCALE GENOMIC DNA]</scope>
    <source>
        <strain evidence="3">CGMCC 4.7152</strain>
    </source>
</reference>
<keyword evidence="3" id="KW-1185">Reference proteome</keyword>
<dbReference type="EMBL" id="JBHSIU010000011">
    <property type="protein sequence ID" value="MFC4998359.1"/>
    <property type="molecule type" value="Genomic_DNA"/>
</dbReference>
<name>A0ABV9VRP6_9ACTN</name>
<dbReference type="InterPro" id="IPR036291">
    <property type="entry name" value="NAD(P)-bd_dom_sf"/>
</dbReference>
<dbReference type="Gene3D" id="3.90.180.10">
    <property type="entry name" value="Medium-chain alcohol dehydrogenases, catalytic domain"/>
    <property type="match status" value="1"/>
</dbReference>
<dbReference type="Pfam" id="PF08240">
    <property type="entry name" value="ADH_N"/>
    <property type="match status" value="1"/>
</dbReference>
<evidence type="ECO:0000313" key="3">
    <source>
        <dbReference type="Proteomes" id="UP001595912"/>
    </source>
</evidence>
<dbReference type="InterPro" id="IPR020843">
    <property type="entry name" value="ER"/>
</dbReference>
<dbReference type="InterPro" id="IPR052733">
    <property type="entry name" value="Chloroplast_QOR"/>
</dbReference>
<evidence type="ECO:0000313" key="2">
    <source>
        <dbReference type="EMBL" id="MFC4998359.1"/>
    </source>
</evidence>
<dbReference type="InterPro" id="IPR011032">
    <property type="entry name" value="GroES-like_sf"/>
</dbReference>
<organism evidence="2 3">
    <name type="scientific">Dactylosporangium cerinum</name>
    <dbReference type="NCBI Taxonomy" id="1434730"/>
    <lineage>
        <taxon>Bacteria</taxon>
        <taxon>Bacillati</taxon>
        <taxon>Actinomycetota</taxon>
        <taxon>Actinomycetes</taxon>
        <taxon>Micromonosporales</taxon>
        <taxon>Micromonosporaceae</taxon>
        <taxon>Dactylosporangium</taxon>
    </lineage>
</organism>
<dbReference type="SMART" id="SM00829">
    <property type="entry name" value="PKS_ER"/>
    <property type="match status" value="1"/>
</dbReference>
<evidence type="ECO:0000259" key="1">
    <source>
        <dbReference type="SMART" id="SM00829"/>
    </source>
</evidence>
<dbReference type="CDD" id="cd05289">
    <property type="entry name" value="MDR_like_2"/>
    <property type="match status" value="1"/>
</dbReference>
<keyword evidence="2" id="KW-0560">Oxidoreductase</keyword>
<dbReference type="SUPFAM" id="SSF51735">
    <property type="entry name" value="NAD(P)-binding Rossmann-fold domains"/>
    <property type="match status" value="1"/>
</dbReference>
<gene>
    <name evidence="2" type="ORF">ACFPIJ_10985</name>
</gene>
<proteinExistence type="predicted"/>
<dbReference type="PANTHER" id="PTHR44013:SF1">
    <property type="entry name" value="ZINC-TYPE ALCOHOL DEHYDROGENASE-LIKE PROTEIN C16A3.02C"/>
    <property type="match status" value="1"/>
</dbReference>
<dbReference type="SUPFAM" id="SSF50129">
    <property type="entry name" value="GroES-like"/>
    <property type="match status" value="1"/>
</dbReference>